<dbReference type="Proteomes" id="UP000001542">
    <property type="component" value="Unassembled WGS sequence"/>
</dbReference>
<evidence type="ECO:0000256" key="2">
    <source>
        <dbReference type="ARBA" id="ARBA00022692"/>
    </source>
</evidence>
<feature type="transmembrane region" description="Helical" evidence="6">
    <location>
        <begin position="218"/>
        <end position="243"/>
    </location>
</feature>
<dbReference type="GO" id="GO:0055038">
    <property type="term" value="C:recycling endosome membrane"/>
    <property type="evidence" value="ECO:0000318"/>
    <property type="project" value="GO_Central"/>
</dbReference>
<proteinExistence type="predicted"/>
<keyword evidence="4 6" id="KW-0472">Membrane</keyword>
<evidence type="ECO:0000256" key="5">
    <source>
        <dbReference type="SAM" id="Coils"/>
    </source>
</evidence>
<protein>
    <recommendedName>
        <fullName evidence="9">Secretory carrier membrane protein</fullName>
    </recommendedName>
</protein>
<reference evidence="7" key="2">
    <citation type="journal article" date="2007" name="Science">
        <title>Draft genome sequence of the sexually transmitted pathogen Trichomonas vaginalis.</title>
        <authorList>
            <person name="Carlton J.M."/>
            <person name="Hirt R.P."/>
            <person name="Silva J.C."/>
            <person name="Delcher A.L."/>
            <person name="Schatz M."/>
            <person name="Zhao Q."/>
            <person name="Wortman J.R."/>
            <person name="Bidwell S.L."/>
            <person name="Alsmark U.C.M."/>
            <person name="Besteiro S."/>
            <person name="Sicheritz-Ponten T."/>
            <person name="Noel C.J."/>
            <person name="Dacks J.B."/>
            <person name="Foster P.G."/>
            <person name="Simillion C."/>
            <person name="Van de Peer Y."/>
            <person name="Miranda-Saavedra D."/>
            <person name="Barton G.J."/>
            <person name="Westrop G.D."/>
            <person name="Mueller S."/>
            <person name="Dessi D."/>
            <person name="Fiori P.L."/>
            <person name="Ren Q."/>
            <person name="Paulsen I."/>
            <person name="Zhang H."/>
            <person name="Bastida-Corcuera F.D."/>
            <person name="Simoes-Barbosa A."/>
            <person name="Brown M.T."/>
            <person name="Hayes R.D."/>
            <person name="Mukherjee M."/>
            <person name="Okumura C.Y."/>
            <person name="Schneider R."/>
            <person name="Smith A.J."/>
            <person name="Vanacova S."/>
            <person name="Villalvazo M."/>
            <person name="Haas B.J."/>
            <person name="Pertea M."/>
            <person name="Feldblyum T.V."/>
            <person name="Utterback T.R."/>
            <person name="Shu C.L."/>
            <person name="Osoegawa K."/>
            <person name="de Jong P.J."/>
            <person name="Hrdy I."/>
            <person name="Horvathova L."/>
            <person name="Zubacova Z."/>
            <person name="Dolezal P."/>
            <person name="Malik S.B."/>
            <person name="Logsdon J.M. Jr."/>
            <person name="Henze K."/>
            <person name="Gupta A."/>
            <person name="Wang C.C."/>
            <person name="Dunne R.L."/>
            <person name="Upcroft J.A."/>
            <person name="Upcroft P."/>
            <person name="White O."/>
            <person name="Salzberg S.L."/>
            <person name="Tang P."/>
            <person name="Chiu C.-H."/>
            <person name="Lee Y.-S."/>
            <person name="Embley T.M."/>
            <person name="Coombs G.H."/>
            <person name="Mottram J.C."/>
            <person name="Tachezy J."/>
            <person name="Fraser-Liggett C.M."/>
            <person name="Johnson P.J."/>
        </authorList>
    </citation>
    <scope>NUCLEOTIDE SEQUENCE [LARGE SCALE GENOMIC DNA]</scope>
    <source>
        <strain evidence="7">G3</strain>
    </source>
</reference>
<evidence type="ECO:0000256" key="1">
    <source>
        <dbReference type="ARBA" id="ARBA00004141"/>
    </source>
</evidence>
<dbReference type="GO" id="GO:0032588">
    <property type="term" value="C:trans-Golgi network membrane"/>
    <property type="evidence" value="ECO:0000318"/>
    <property type="project" value="GO_Central"/>
</dbReference>
<dbReference type="OMA" id="IYFFQTI"/>
<reference evidence="7" key="1">
    <citation type="submission" date="2006-10" db="EMBL/GenBank/DDBJ databases">
        <authorList>
            <person name="Amadeo P."/>
            <person name="Zhao Q."/>
            <person name="Wortman J."/>
            <person name="Fraser-Liggett C."/>
            <person name="Carlton J."/>
        </authorList>
    </citation>
    <scope>NUCLEOTIDE SEQUENCE</scope>
    <source>
        <strain evidence="7">G3</strain>
    </source>
</reference>
<keyword evidence="8" id="KW-1185">Reference proteome</keyword>
<evidence type="ECO:0000313" key="7">
    <source>
        <dbReference type="EMBL" id="EAY17536.1"/>
    </source>
</evidence>
<feature type="transmembrane region" description="Helical" evidence="6">
    <location>
        <begin position="180"/>
        <end position="198"/>
    </location>
</feature>
<evidence type="ECO:0000313" key="8">
    <source>
        <dbReference type="Proteomes" id="UP000001542"/>
    </source>
</evidence>
<evidence type="ECO:0000256" key="6">
    <source>
        <dbReference type="SAM" id="Phobius"/>
    </source>
</evidence>
<sequence length="281" mass="31446">MSTDTSYLDNYSPFNDADLMDELPEIKKTQPSAAPAKHDDEITQEMLDQMEQRLNIMEEDLKNQEQRTGPLGGFLHEPEPNWPKFYPLVHFDINEVDASYRSYVNETFFSWVCMLVTYFLNFIASLTLLSAGDAVNSPGTKISLSALYFFFICPIALDLDALSVYRALKTAPSTLAFTKIFICLALTLIFEFVLAVGAQSSGSVGLITTIDLFASKCVGTGIFGIIVTICFAVTIFFTTKLLIRLWKFFRGTEQGGHMDQDLKLTVAQFVVDTLKNNDNQA</sequence>
<evidence type="ECO:0000256" key="3">
    <source>
        <dbReference type="ARBA" id="ARBA00022989"/>
    </source>
</evidence>
<dbReference type="eggNOG" id="KOG3088">
    <property type="taxonomic scope" value="Eukaryota"/>
</dbReference>
<dbReference type="PANTHER" id="PTHR10687:SF2">
    <property type="entry name" value="SECRETORY CARRIER-ASSOCIATED MEMBRANE PROTEIN"/>
    <property type="match status" value="1"/>
</dbReference>
<dbReference type="AlphaFoldDB" id="A2DPU0"/>
<keyword evidence="2 6" id="KW-0812">Transmembrane</keyword>
<evidence type="ECO:0008006" key="9">
    <source>
        <dbReference type="Google" id="ProtNLM"/>
    </source>
</evidence>
<keyword evidence="3 6" id="KW-1133">Transmembrane helix</keyword>
<dbReference type="VEuPathDB" id="TrichDB:TVAGG3_0552060"/>
<dbReference type="STRING" id="5722.A2DPU0"/>
<dbReference type="Pfam" id="PF04144">
    <property type="entry name" value="SCAMP"/>
    <property type="match status" value="1"/>
</dbReference>
<dbReference type="InParanoid" id="A2DPU0"/>
<name>A2DPU0_TRIV3</name>
<evidence type="ECO:0000256" key="4">
    <source>
        <dbReference type="ARBA" id="ARBA00023136"/>
    </source>
</evidence>
<dbReference type="EMBL" id="DS113229">
    <property type="protein sequence ID" value="EAY17536.1"/>
    <property type="molecule type" value="Genomic_DNA"/>
</dbReference>
<feature type="coiled-coil region" evidence="5">
    <location>
        <begin position="40"/>
        <end position="67"/>
    </location>
</feature>
<dbReference type="RefSeq" id="XP_001329671.1">
    <property type="nucleotide sequence ID" value="XM_001329636.1"/>
</dbReference>
<feature type="transmembrane region" description="Helical" evidence="6">
    <location>
        <begin position="148"/>
        <end position="168"/>
    </location>
</feature>
<comment type="subcellular location">
    <subcellularLocation>
        <location evidence="1">Membrane</location>
        <topology evidence="1">Multi-pass membrane protein</topology>
    </subcellularLocation>
</comment>
<dbReference type="SMR" id="A2DPU0"/>
<dbReference type="InterPro" id="IPR007273">
    <property type="entry name" value="SCAMP"/>
</dbReference>
<dbReference type="OrthoDB" id="242866at2759"/>
<dbReference type="PANTHER" id="PTHR10687">
    <property type="entry name" value="SECRETORY CARRIER-ASSOCIATED MEMBRANE PROTEIN SCAMP"/>
    <property type="match status" value="1"/>
</dbReference>
<keyword evidence="5" id="KW-0175">Coiled coil</keyword>
<dbReference type="KEGG" id="tva:4775553"/>
<organism evidence="7 8">
    <name type="scientific">Trichomonas vaginalis (strain ATCC PRA-98 / G3)</name>
    <dbReference type="NCBI Taxonomy" id="412133"/>
    <lineage>
        <taxon>Eukaryota</taxon>
        <taxon>Metamonada</taxon>
        <taxon>Parabasalia</taxon>
        <taxon>Trichomonadida</taxon>
        <taxon>Trichomonadidae</taxon>
        <taxon>Trichomonas</taxon>
    </lineage>
</organism>
<dbReference type="GO" id="GO:0015031">
    <property type="term" value="P:protein transport"/>
    <property type="evidence" value="ECO:0007669"/>
    <property type="project" value="InterPro"/>
</dbReference>
<feature type="transmembrane region" description="Helical" evidence="6">
    <location>
        <begin position="108"/>
        <end position="128"/>
    </location>
</feature>
<dbReference type="VEuPathDB" id="TrichDB:TVAG_453640"/>
<accession>A2DPU0</accession>
<gene>
    <name evidence="7" type="ORF">TVAG_453640</name>
</gene>